<keyword evidence="2" id="KW-0812">Transmembrane</keyword>
<evidence type="ECO:0000313" key="3">
    <source>
        <dbReference type="EMBL" id="MFC6792269.1"/>
    </source>
</evidence>
<organism evidence="3 4">
    <name type="scientific">Methylobacterium komagatae</name>
    <dbReference type="NCBI Taxonomy" id="374425"/>
    <lineage>
        <taxon>Bacteria</taxon>
        <taxon>Pseudomonadati</taxon>
        <taxon>Pseudomonadota</taxon>
        <taxon>Alphaproteobacteria</taxon>
        <taxon>Hyphomicrobiales</taxon>
        <taxon>Methylobacteriaceae</taxon>
        <taxon>Methylobacterium</taxon>
    </lineage>
</organism>
<dbReference type="RefSeq" id="WP_378973953.1">
    <property type="nucleotide sequence ID" value="NZ_JBHSWN010000001.1"/>
</dbReference>
<comment type="caution">
    <text evidence="3">The sequence shown here is derived from an EMBL/GenBank/DDBJ whole genome shotgun (WGS) entry which is preliminary data.</text>
</comment>
<keyword evidence="2" id="KW-0472">Membrane</keyword>
<keyword evidence="2" id="KW-1133">Transmembrane helix</keyword>
<sequence length="112" mass="12383">MMTKIPSSPARGPTTQRQATWGGTSRSDREGFLSNHNLGVKTSVDRRAHRWDVVANVMIGLVLFSAVVIGCAVIWPSYLHCHRMQQTTGLVGGQSLTTCTIQTSLWWRVPAF</sequence>
<evidence type="ECO:0000256" key="2">
    <source>
        <dbReference type="SAM" id="Phobius"/>
    </source>
</evidence>
<feature type="compositionally biased region" description="Polar residues" evidence="1">
    <location>
        <begin position="13"/>
        <end position="25"/>
    </location>
</feature>
<feature type="transmembrane region" description="Helical" evidence="2">
    <location>
        <begin position="53"/>
        <end position="75"/>
    </location>
</feature>
<dbReference type="EMBL" id="JBHSWN010000001">
    <property type="protein sequence ID" value="MFC6792269.1"/>
    <property type="molecule type" value="Genomic_DNA"/>
</dbReference>
<evidence type="ECO:0000256" key="1">
    <source>
        <dbReference type="SAM" id="MobiDB-lite"/>
    </source>
</evidence>
<evidence type="ECO:0000313" key="4">
    <source>
        <dbReference type="Proteomes" id="UP001596292"/>
    </source>
</evidence>
<reference evidence="4" key="1">
    <citation type="journal article" date="2019" name="Int. J. Syst. Evol. Microbiol.">
        <title>The Global Catalogue of Microorganisms (GCM) 10K type strain sequencing project: providing services to taxonomists for standard genome sequencing and annotation.</title>
        <authorList>
            <consortium name="The Broad Institute Genomics Platform"/>
            <consortium name="The Broad Institute Genome Sequencing Center for Infectious Disease"/>
            <person name="Wu L."/>
            <person name="Ma J."/>
        </authorList>
    </citation>
    <scope>NUCLEOTIDE SEQUENCE [LARGE SCALE GENOMIC DNA]</scope>
    <source>
        <strain evidence="4">CCUG 48316</strain>
    </source>
</reference>
<accession>A0ABW2BRD8</accession>
<name>A0ABW2BRD8_9HYPH</name>
<protein>
    <submittedName>
        <fullName evidence="3">Uncharacterized protein</fullName>
    </submittedName>
</protein>
<feature type="region of interest" description="Disordered" evidence="1">
    <location>
        <begin position="1"/>
        <end position="34"/>
    </location>
</feature>
<keyword evidence="4" id="KW-1185">Reference proteome</keyword>
<proteinExistence type="predicted"/>
<gene>
    <name evidence="3" type="ORF">ACFQE0_23480</name>
</gene>
<dbReference type="Proteomes" id="UP001596292">
    <property type="component" value="Unassembled WGS sequence"/>
</dbReference>